<proteinExistence type="predicted"/>
<feature type="transmembrane region" description="Helical" evidence="1">
    <location>
        <begin position="29"/>
        <end position="53"/>
    </location>
</feature>
<organism evidence="2">
    <name type="scientific">mine drainage metagenome</name>
    <dbReference type="NCBI Taxonomy" id="410659"/>
    <lineage>
        <taxon>unclassified sequences</taxon>
        <taxon>metagenomes</taxon>
        <taxon>ecological metagenomes</taxon>
    </lineage>
</organism>
<gene>
    <name evidence="2" type="ORF">GALL_551430</name>
</gene>
<reference evidence="2" key="1">
    <citation type="submission" date="2016-10" db="EMBL/GenBank/DDBJ databases">
        <title>Sequence of Gallionella enrichment culture.</title>
        <authorList>
            <person name="Poehlein A."/>
            <person name="Muehling M."/>
            <person name="Daniel R."/>
        </authorList>
    </citation>
    <scope>NUCLEOTIDE SEQUENCE</scope>
</reference>
<keyword evidence="1" id="KW-0812">Transmembrane</keyword>
<keyword evidence="1" id="KW-0472">Membrane</keyword>
<evidence type="ECO:0000313" key="2">
    <source>
        <dbReference type="EMBL" id="OIQ63316.1"/>
    </source>
</evidence>
<sequence length="80" mass="8396">MPKAAVLSAAVETAANCAAGWVTLAAIQRFAVSALVIVSIVVKVFEATMTSVVSGFSKRRVSWICAPSTLETKWQRGPSA</sequence>
<protein>
    <submittedName>
        <fullName evidence="2">Uncharacterized protein</fullName>
    </submittedName>
</protein>
<comment type="caution">
    <text evidence="2">The sequence shown here is derived from an EMBL/GenBank/DDBJ whole genome shotgun (WGS) entry which is preliminary data.</text>
</comment>
<dbReference type="AlphaFoldDB" id="A0A1J5P785"/>
<dbReference type="EMBL" id="MLJW01009114">
    <property type="protein sequence ID" value="OIQ63316.1"/>
    <property type="molecule type" value="Genomic_DNA"/>
</dbReference>
<accession>A0A1J5P785</accession>
<evidence type="ECO:0000256" key="1">
    <source>
        <dbReference type="SAM" id="Phobius"/>
    </source>
</evidence>
<keyword evidence="1" id="KW-1133">Transmembrane helix</keyword>
<name>A0A1J5P785_9ZZZZ</name>